<proteinExistence type="predicted"/>
<organism evidence="1">
    <name type="scientific">uncultured Caudovirales phage</name>
    <dbReference type="NCBI Taxonomy" id="2100421"/>
    <lineage>
        <taxon>Viruses</taxon>
        <taxon>Duplodnaviria</taxon>
        <taxon>Heunggongvirae</taxon>
        <taxon>Uroviricota</taxon>
        <taxon>Caudoviricetes</taxon>
        <taxon>Peduoviridae</taxon>
        <taxon>Maltschvirus</taxon>
        <taxon>Maltschvirus maltsch</taxon>
    </lineage>
</organism>
<reference evidence="1" key="1">
    <citation type="submission" date="2020-04" db="EMBL/GenBank/DDBJ databases">
        <authorList>
            <person name="Chiriac C."/>
            <person name="Salcher M."/>
            <person name="Ghai R."/>
            <person name="Kavagutti S V."/>
        </authorList>
    </citation>
    <scope>NUCLEOTIDE SEQUENCE</scope>
</reference>
<accession>A0A6J5LNJ0</accession>
<protein>
    <submittedName>
        <fullName evidence="1">Uncharacterized protein</fullName>
    </submittedName>
</protein>
<evidence type="ECO:0000313" key="1">
    <source>
        <dbReference type="EMBL" id="CAB4134630.1"/>
    </source>
</evidence>
<sequence>MAYKNNGVFNVKYKTRNKIAQTLRKIILAETLIDTGALYDSVRINAQIPALGNLEIQIIAMYYFGFLNNGTINMASFDLCAKLTAELQNNGTTAEIFDQYTQWMTDRYPILQVAKILGDKTSLVYTFEPIGGEFSAGLTFRGF</sequence>
<name>A0A6J5LNJ0_9CAUD</name>
<dbReference type="EMBL" id="LR796288">
    <property type="protein sequence ID" value="CAB4134630.1"/>
    <property type="molecule type" value="Genomic_DNA"/>
</dbReference>
<gene>
    <name evidence="1" type="ORF">UFOVP280_45</name>
</gene>